<evidence type="ECO:0000259" key="3">
    <source>
        <dbReference type="SMART" id="SM01007"/>
    </source>
</evidence>
<keyword evidence="2" id="KW-0456">Lyase</keyword>
<dbReference type="Pfam" id="PF00596">
    <property type="entry name" value="Aldolase_II"/>
    <property type="match status" value="1"/>
</dbReference>
<dbReference type="Gene3D" id="3.40.225.10">
    <property type="entry name" value="Class II aldolase/adducin N-terminal domain"/>
    <property type="match status" value="1"/>
</dbReference>
<dbReference type="PANTHER" id="PTHR22789:SF0">
    <property type="entry name" value="3-OXO-TETRONATE 4-PHOSPHATE DECARBOXYLASE-RELATED"/>
    <property type="match status" value="1"/>
</dbReference>
<dbReference type="EMBL" id="JAUYVI010000017">
    <property type="protein sequence ID" value="MDQ7251703.1"/>
    <property type="molecule type" value="Genomic_DNA"/>
</dbReference>
<dbReference type="SUPFAM" id="SSF53639">
    <property type="entry name" value="AraD/HMP-PK domain-like"/>
    <property type="match status" value="1"/>
</dbReference>
<dbReference type="PANTHER" id="PTHR22789">
    <property type="entry name" value="FUCULOSE PHOSPHATE ALDOLASE"/>
    <property type="match status" value="1"/>
</dbReference>
<evidence type="ECO:0000256" key="1">
    <source>
        <dbReference type="ARBA" id="ARBA00022723"/>
    </source>
</evidence>
<dbReference type="InterPro" id="IPR001303">
    <property type="entry name" value="Aldolase_II/adducin_N"/>
</dbReference>
<proteinExistence type="predicted"/>
<comment type="caution">
    <text evidence="4">The sequence shown here is derived from an EMBL/GenBank/DDBJ whole genome shotgun (WGS) entry which is preliminary data.</text>
</comment>
<sequence length="239" mass="26063">MEKAELAARKSIIQAALSMNALGINQGTSGNVSVRYGERMLITPSGVPYEELDPRDLCATQIKKDGKSWEGELNPSSEWRFHLNIYQNRPDVGAIVHTHSTYATVLAICGKPIPAVHYMVAASGGTEIRIAKYATYGTEQLSKNALEALKDRTCCLLKNHGVIATGPNLKRALWLASEVETVARQYYLSLAIGGGDIIPDDEINRIIEGFKAYGPLSKPKDIPALKKPAKKAAVKRSPF</sequence>
<keyword evidence="5" id="KW-1185">Reference proteome</keyword>
<evidence type="ECO:0000256" key="2">
    <source>
        <dbReference type="ARBA" id="ARBA00023239"/>
    </source>
</evidence>
<keyword evidence="1" id="KW-0479">Metal-binding</keyword>
<name>A0ABU0YVE2_9PROT</name>
<organism evidence="4 5">
    <name type="scientific">Dongia sedimenti</name>
    <dbReference type="NCBI Taxonomy" id="3064282"/>
    <lineage>
        <taxon>Bacteria</taxon>
        <taxon>Pseudomonadati</taxon>
        <taxon>Pseudomonadota</taxon>
        <taxon>Alphaproteobacteria</taxon>
        <taxon>Rhodospirillales</taxon>
        <taxon>Dongiaceae</taxon>
        <taxon>Dongia</taxon>
    </lineage>
</organism>
<protein>
    <submittedName>
        <fullName evidence="4">Class II aldolase/adducin family protein</fullName>
    </submittedName>
</protein>
<dbReference type="InterPro" id="IPR036409">
    <property type="entry name" value="Aldolase_II/adducin_N_sf"/>
</dbReference>
<gene>
    <name evidence="4" type="ORF">Q8A70_28710</name>
</gene>
<accession>A0ABU0YVE2</accession>
<evidence type="ECO:0000313" key="4">
    <source>
        <dbReference type="EMBL" id="MDQ7251703.1"/>
    </source>
</evidence>
<reference evidence="5" key="1">
    <citation type="submission" date="2023-08" db="EMBL/GenBank/DDBJ databases">
        <title>Rhodospirillaceae gen. nov., a novel taxon isolated from the Yangtze River Yuezi River estuary sludge.</title>
        <authorList>
            <person name="Ruan L."/>
        </authorList>
    </citation>
    <scope>NUCLEOTIDE SEQUENCE [LARGE SCALE GENOMIC DNA]</scope>
    <source>
        <strain evidence="5">R-7</strain>
    </source>
</reference>
<dbReference type="Proteomes" id="UP001230156">
    <property type="component" value="Unassembled WGS sequence"/>
</dbReference>
<dbReference type="InterPro" id="IPR050197">
    <property type="entry name" value="Aldolase_class_II_sugar_metab"/>
</dbReference>
<evidence type="ECO:0000313" key="5">
    <source>
        <dbReference type="Proteomes" id="UP001230156"/>
    </source>
</evidence>
<dbReference type="RefSeq" id="WP_379962307.1">
    <property type="nucleotide sequence ID" value="NZ_JAUYVI010000017.1"/>
</dbReference>
<feature type="domain" description="Class II aldolase/adducin N-terminal" evidence="3">
    <location>
        <begin position="10"/>
        <end position="187"/>
    </location>
</feature>
<dbReference type="SMART" id="SM01007">
    <property type="entry name" value="Aldolase_II"/>
    <property type="match status" value="1"/>
</dbReference>